<evidence type="ECO:0000256" key="5">
    <source>
        <dbReference type="ARBA" id="ARBA00023002"/>
    </source>
</evidence>
<dbReference type="Gene3D" id="1.20.120.450">
    <property type="entry name" value="dinb family like domain"/>
    <property type="match status" value="1"/>
</dbReference>
<dbReference type="SUPFAM" id="SSF109854">
    <property type="entry name" value="DinB/YfiT-like putative metalloenzymes"/>
    <property type="match status" value="1"/>
</dbReference>
<dbReference type="Gene3D" id="3.30.43.10">
    <property type="entry name" value="Uridine Diphospho-n-acetylenolpyruvylglucosamine Reductase, domain 2"/>
    <property type="match status" value="1"/>
</dbReference>
<keyword evidence="8" id="KW-1185">Reference proteome</keyword>
<dbReference type="SUPFAM" id="SSF56176">
    <property type="entry name" value="FAD-binding/transporter-associated domain-like"/>
    <property type="match status" value="1"/>
</dbReference>
<dbReference type="EMBL" id="JAAKZZ010000022">
    <property type="protein sequence ID" value="NGO67542.1"/>
    <property type="molecule type" value="Genomic_DNA"/>
</dbReference>
<organism evidence="7 8">
    <name type="scientific">Streptomyces boncukensis</name>
    <dbReference type="NCBI Taxonomy" id="2711219"/>
    <lineage>
        <taxon>Bacteria</taxon>
        <taxon>Bacillati</taxon>
        <taxon>Actinomycetota</taxon>
        <taxon>Actinomycetes</taxon>
        <taxon>Kitasatosporales</taxon>
        <taxon>Streptomycetaceae</taxon>
        <taxon>Streptomyces</taxon>
    </lineage>
</organism>
<dbReference type="Gene3D" id="3.30.465.10">
    <property type="match status" value="1"/>
</dbReference>
<accession>A0A6G4WRS5</accession>
<name>A0A6G4WRS5_9ACTN</name>
<dbReference type="InterPro" id="IPR034660">
    <property type="entry name" value="DinB/YfiT-like"/>
</dbReference>
<dbReference type="InterPro" id="IPR036318">
    <property type="entry name" value="FAD-bd_PCMH-like_sf"/>
</dbReference>
<dbReference type="InterPro" id="IPR024344">
    <property type="entry name" value="MDMPI_metal-binding"/>
</dbReference>
<evidence type="ECO:0000256" key="3">
    <source>
        <dbReference type="ARBA" id="ARBA00022630"/>
    </source>
</evidence>
<keyword evidence="4" id="KW-0274">FAD</keyword>
<dbReference type="InterPro" id="IPR006094">
    <property type="entry name" value="Oxid_FAD_bind_N"/>
</dbReference>
<comment type="caution">
    <text evidence="7">The sequence shown here is derived from an EMBL/GenBank/DDBJ whole genome shotgun (WGS) entry which is preliminary data.</text>
</comment>
<evidence type="ECO:0000256" key="4">
    <source>
        <dbReference type="ARBA" id="ARBA00022827"/>
    </source>
</evidence>
<evidence type="ECO:0000256" key="1">
    <source>
        <dbReference type="ARBA" id="ARBA00001974"/>
    </source>
</evidence>
<dbReference type="Proteomes" id="UP000477722">
    <property type="component" value="Unassembled WGS sequence"/>
</dbReference>
<dbReference type="Gene3D" id="3.40.462.20">
    <property type="match status" value="1"/>
</dbReference>
<dbReference type="GO" id="GO:0046872">
    <property type="term" value="F:metal ion binding"/>
    <property type="evidence" value="ECO:0007669"/>
    <property type="project" value="InterPro"/>
</dbReference>
<dbReference type="GO" id="GO:0071949">
    <property type="term" value="F:FAD binding"/>
    <property type="evidence" value="ECO:0007669"/>
    <property type="project" value="InterPro"/>
</dbReference>
<dbReference type="PROSITE" id="PS51387">
    <property type="entry name" value="FAD_PCMH"/>
    <property type="match status" value="1"/>
</dbReference>
<dbReference type="NCBIfam" id="TIGR03086">
    <property type="entry name" value="TIGR03086 family metal-binding protein"/>
    <property type="match status" value="1"/>
</dbReference>
<reference evidence="7 8" key="1">
    <citation type="submission" date="2020-02" db="EMBL/GenBank/DDBJ databases">
        <title>Whole-genome analyses of novel actinobacteria.</title>
        <authorList>
            <person name="Sahin N."/>
            <person name="Tatar D."/>
        </authorList>
    </citation>
    <scope>NUCLEOTIDE SEQUENCE [LARGE SCALE GENOMIC DNA]</scope>
    <source>
        <strain evidence="7 8">SB3404</strain>
    </source>
</reference>
<dbReference type="GO" id="GO:0016491">
    <property type="term" value="F:oxidoreductase activity"/>
    <property type="evidence" value="ECO:0007669"/>
    <property type="project" value="UniProtKB-KW"/>
</dbReference>
<dbReference type="InterPro" id="IPR017517">
    <property type="entry name" value="Maleyloyr_isom"/>
</dbReference>
<proteinExistence type="inferred from homology"/>
<dbReference type="InterPro" id="IPR006093">
    <property type="entry name" value="Oxy_OxRdtase_FAD_BS"/>
</dbReference>
<dbReference type="InterPro" id="IPR016167">
    <property type="entry name" value="FAD-bd_PCMH_sub1"/>
</dbReference>
<evidence type="ECO:0000313" key="7">
    <source>
        <dbReference type="EMBL" id="NGO67542.1"/>
    </source>
</evidence>
<keyword evidence="5" id="KW-0560">Oxidoreductase</keyword>
<gene>
    <name evidence="7" type="ORF">G5C65_04060</name>
</gene>
<evidence type="ECO:0000313" key="8">
    <source>
        <dbReference type="Proteomes" id="UP000477722"/>
    </source>
</evidence>
<dbReference type="Pfam" id="PF01565">
    <property type="entry name" value="FAD_binding_4"/>
    <property type="match status" value="1"/>
</dbReference>
<dbReference type="InterPro" id="IPR050416">
    <property type="entry name" value="FAD-linked_Oxidoreductase"/>
</dbReference>
<dbReference type="NCBIfam" id="TIGR03083">
    <property type="entry name" value="maleylpyruvate isomerase family mycothiol-dependent enzyme"/>
    <property type="match status" value="1"/>
</dbReference>
<dbReference type="PROSITE" id="PS00862">
    <property type="entry name" value="OX2_COVAL_FAD"/>
    <property type="match status" value="1"/>
</dbReference>
<dbReference type="AlphaFoldDB" id="A0A6G4WRS5"/>
<dbReference type="InterPro" id="IPR016166">
    <property type="entry name" value="FAD-bd_PCMH"/>
</dbReference>
<keyword evidence="3" id="KW-0285">Flavoprotein</keyword>
<evidence type="ECO:0000259" key="6">
    <source>
        <dbReference type="PROSITE" id="PS51387"/>
    </source>
</evidence>
<feature type="domain" description="FAD-binding PCMH-type" evidence="6">
    <location>
        <begin position="223"/>
        <end position="391"/>
    </location>
</feature>
<dbReference type="PANTHER" id="PTHR42973:SF39">
    <property type="entry name" value="FAD-BINDING PCMH-TYPE DOMAIN-CONTAINING PROTEIN"/>
    <property type="match status" value="1"/>
</dbReference>
<protein>
    <submittedName>
        <fullName evidence="7">TIGR03086 family protein</fullName>
    </submittedName>
</protein>
<sequence length="647" mass="68334">MNETPAVTDPRPRFDQAADRLAALVGSVRPEHLERPTPCAEFAVRELLGHVTGVMRRVAHVGRGGASHDMSTQVTGVTDSGWAAAFADAAQQARAAWADGARLADTVAAPWGEAPGRTALEVWTMETVAHTWDLARALGRPSGPDEGPAAAALETARRMLPGDMRGEGVPFGPVHEVPGDADAYARLAAWLGRDPEWAPPGGMLLTPGDEGYDAECEGFQAGDRHRPDEVVLARSAEDVRQAVADARRRGLPVAVQATGHGLARSARGGVLVSTRRMTGIRVDPEARTAWVEAGVRAGDLVAQAGRYGLAPVNGSFPGVGVVSYVLGGGVGVLGRRYGYATDHVRRIEVVTGDGRLRQVTAGSDPELFRGLRGGGGGLGVVTGMELDLVPVERIYGGRLVHDGGAGAAEEILAAWREWTRTVPEEMSSALSLLPLPDVPDVPEPLRGRYLAQVHIAFTGSREDGEKLVATLRATLGEPLVDELREMPYTESASVFSEPDAPHAYRSDNVLLDEGGLGPDEVSGVLREAGPDAGVMCVLGVRHLGGAFARGSGAPDAVGHRDAAYLLSVLSPLDGTDSGTVRALHGRALDAVRGHTLGRRLNFLYGPQDEATVRACYEPADLERLHALKEAYDPVDLFRFTQGLPEAG</sequence>
<dbReference type="Pfam" id="PF11716">
    <property type="entry name" value="MDMPI_N"/>
    <property type="match status" value="1"/>
</dbReference>
<dbReference type="InterPro" id="IPR017520">
    <property type="entry name" value="CHP03086"/>
</dbReference>
<evidence type="ECO:0000256" key="2">
    <source>
        <dbReference type="ARBA" id="ARBA00005466"/>
    </source>
</evidence>
<comment type="cofactor">
    <cofactor evidence="1">
        <name>FAD</name>
        <dbReference type="ChEBI" id="CHEBI:57692"/>
    </cofactor>
</comment>
<comment type="similarity">
    <text evidence="2">Belongs to the oxygen-dependent FAD-linked oxidoreductase family.</text>
</comment>
<dbReference type="PANTHER" id="PTHR42973">
    <property type="entry name" value="BINDING OXIDOREDUCTASE, PUTATIVE (AFU_ORTHOLOGUE AFUA_1G17690)-RELATED"/>
    <property type="match status" value="1"/>
</dbReference>
<dbReference type="InterPro" id="IPR016169">
    <property type="entry name" value="FAD-bd_PCMH_sub2"/>
</dbReference>
<dbReference type="RefSeq" id="WP_165297202.1">
    <property type="nucleotide sequence ID" value="NZ_JAAKZZ010000022.1"/>
</dbReference>